<feature type="compositionally biased region" description="Basic and acidic residues" evidence="1">
    <location>
        <begin position="37"/>
        <end position="50"/>
    </location>
</feature>
<protein>
    <submittedName>
        <fullName evidence="3">Uncharacterized protein</fullName>
    </submittedName>
</protein>
<feature type="compositionally biased region" description="Basic and acidic residues" evidence="1">
    <location>
        <begin position="2934"/>
        <end position="2952"/>
    </location>
</feature>
<keyword evidence="2" id="KW-0472">Membrane</keyword>
<comment type="caution">
    <text evidence="3">The sequence shown here is derived from an EMBL/GenBank/DDBJ whole genome shotgun (WGS) entry which is preliminary data.</text>
</comment>
<reference evidence="3 4" key="1">
    <citation type="journal article" date="2015" name="Genome Biol. Evol.">
        <title>Comparative Genomics of a Bacterivorous Green Alga Reveals Evolutionary Causalities and Consequences of Phago-Mixotrophic Mode of Nutrition.</title>
        <authorList>
            <person name="Burns J.A."/>
            <person name="Paasch A."/>
            <person name="Narechania A."/>
            <person name="Kim E."/>
        </authorList>
    </citation>
    <scope>NUCLEOTIDE SEQUENCE [LARGE SCALE GENOMIC DNA]</scope>
    <source>
        <strain evidence="3 4">PLY_AMNH</strain>
    </source>
</reference>
<evidence type="ECO:0000256" key="1">
    <source>
        <dbReference type="SAM" id="MobiDB-lite"/>
    </source>
</evidence>
<evidence type="ECO:0000313" key="3">
    <source>
        <dbReference type="EMBL" id="KAK3290063.1"/>
    </source>
</evidence>
<feature type="region of interest" description="Disordered" evidence="1">
    <location>
        <begin position="31"/>
        <end position="91"/>
    </location>
</feature>
<sequence length="2992" mass="329166">MQYKVGTPREDATSLRRHQMAIINAQRAIARARTQRNSRENFETSDERRGGSCAASNHLLENRRRLQVSRAGRRASRPGSTGRRRRRGRASMYAADVLDDDDLWRADDHDNDDDGIYDDDADEVRAFCGNSLSSNSLLNYFSISIATYGRRQAVGIFSDDDAADRDAGDDDAFVVDGDEDVDDDDEIRHSAWNRAVKVERECDASLLPGTLTLPIAQMVPVASAGAIENLPIIDEVDDLTWNFLERHPQVSQKFNDLLDKTRSPFCVLYNAYQENRLKENGFDFEDVQDIRAFLESATTSTMGMLHTVGDMEAATLVQTSNSTELVHRFAFVFPPQWTKRLVAHPLHWPNPINNSEESQAKSFCDLLHNHLAAGRTTCDFAFRCARLDEHTRTSQIRHDDDAVKREFRRKVEYLFVTNTRRRVTDLFNDQDLQLLAQIQNAAEIDALSLFQPHLVVMARDVAVVHDSRRIIRNNKKRGANKRRRDDAAPVSLSDLIVERLVLPPQPSDADVMNRRLATALEDHADAPESNKIWVSQMGEMCISVVREAYEKHYGANDTTLSKRMIYRIRRDPLHLNSYKLQLLGNNLRKSSLETRDVLYPYGVRNPAIASDANTSIRETLLFFGMDATAESVLHAPDAVTRDECGRGSDWSTFRHDTPDSPFKKVCSLQALRELYCDRLVKLVPTLRRWRRTYSAAYSDGASCDLVLPLPTFEDLLGLPAKPSQKNRRPCASGKCSTLKMFDDIIETAKIAGDFRDATDESGDAAAMSESLARYVGEWLDDVGSELYDDCVVDDHADNRSRTELSRGDRSLIFWLENMRNPQRRVGNFNAMRRLWRGGMLGFRCVRGCAVMGEPPSHPRSDAAVMVLMYCQIWNLLAAEMQLALAQLAMRTIITLGFDPPAVHPLKSETDIPLLTGFSTLYAIETNGGAGDEFLTLTRQTRQFTAGAVNSPTPASIVVGEKYLVMHPVIDGMFSLGIAVKKSSQDGEEDALTRDLNFRCGSEITHEFGHVATDQVCAAMCAEAFLCETSEYNLLTGECLGYVDCFAAKDFIVDAADYRIALRSERYTVASMATRSSDTVFETEMIGVDTPRVPNVFFSAPGNIWRPATDAVDSTYGFVSCFDATDKMNRCKFEEVTGLLMHAAHGVRGGATKGVVFRLSDWGEYEMNSMEGSKSYVCGAIQQSAPLFSLAGSIDCASMLSKSDKNYATYIRARDEETYCWLTETCGEMVQFGDFFTPTPHKGVAAAGIQPFGPAELYVRAVTLPSTLLQNSQSRATDIDRLVARYGGAISQSFDRYRAALDASVIRFPPACETGTVHTTPARYQASLSDYGYCMNPACSFYGKHGLDTGQVRADYDCTKTQSYLNDYLDTDENAILKVCCEDDFNPMEMNACQSNPDQRGTGACVLYNAISALDDGTTTTKLLHATPNFASRITSASRLLDNYKLMDPLWAVENFNDAGGVLLRVTTPAAIKGWSDHLLDQAGHSVTVTTYRPLISSMTRDERIFAEQALPQLAPLPQNIVFAVVVDDGGESGDASNAAAAPVYSVHLHLERAPHGPLGGFAKPIDITRYALLDANIPAASRGTTGFVHPSLARSVEVRRDGEAVATVRLGQSAAPAVDGGTLGAAKRAERKYGARVMVLTPYKVEQNDRYVAPVRRAHFSATRPLSVCVRTCVDRAPYARGDLFPALAVDDFAPNTSQDDMIAHIKKTYPSALGDVYAQAVDSDGVDFFGVQRSNVADAAALEIDDKMQTGDVFLRLKTPNPAQSTSTPLLDLRVLSVSQIQRDGLTCVNAVGTPPALDRFELSAEQRLSPYIVATEDTVTTCDITNDASSTQFFADATNVKVATTKYAEIERRTLTSESASPSSLAFFTVANDIFVDDSTTIFEGSPNWMRGELTAIARAADTPLELSAALASLCESVRPADAQCAEANGGFTCDSVEVVDWPSISNGVLTIGPAGTPSARSEKTKTLYQLPSVAGAPELDTQTHRDNVMLFTDPILILATSDEYKSSLGNNDLLNFDVASRILTSLKYQSQATPNPGGGVRLLHSLNSLTDAIQTRRSMNMHDNMEIATPTNDLHDMFACGVPLVTTVMSGDKGIFDPGHRLTMQLKLQRPVRAKTAHFVSVDFASSLERSETAARHPLSFRETCPEDKTVTQYYQRSYRDAYFYIHPKNTPHKCSKETGSMENYDVSAWSAYYTNDDFVKSITFSGVGSIETAMDEWASQRLDDDAICSGVDNMLVLELETTLPELLNMGPRWTGLADFATSSVIRPGVTEYTWNAYVRERIVDEYGAESIRTTRHAFALTVDRFNAVEIIAGGASQLPPSATALTYVGYTTGATSLTDQLETEVEICAAGPANNGDPSYDIANPIDTIATTDIIPTFSKLNPRAKTLTQPTYKKIYADGSINLPGSHATLRYGDLGFGTLIPPDVRFADSAEVTSIQCRLAEYRFLQASTQRRDLYDWRCYALYYVCDIPVDLNEVDAELSVPYVTIADGLFRSSLEQPNIAKHPIRISRANVNSDVALKPVSVQMKMTALAGESGKTPGTWDDAFQQNQNTILDPEISIERIESGQPFAMTVSFVDPRDEAMFSLAPIMLFATVTQSALDDTGTVRSATPNGIGLDAAASNSQTITDPLKNLFQVNALEGLAGAAQVGRLMKLFAPGQRASSDVMERWNEEAGIFKHPYTSDFITSLASQEGYIFDPALTSFIKNPNIYLSPEIDTHFGWTKDFRCGSHHDTGSITCFARNGVVLANLPTSMRYEMRFFAICAVKPKADLVRTSPSKRRRMLLATEESAVPPIREIAVVAGIDRLANSTEKDSATLSPRNTPVRAISLPIVLEMKARDGLGVTSASPNSEARSVAVEGTAAADSAAVDSATVTDATTAVNVRVSRDHDTDAANRAMYISLLILLSVGIAGCIILIVAELVTRCDGSDSYRRGFRSRPLERKSKARGESPVMRKRMISPSNEDTELPLERNSTNAGESVREKKRERT</sequence>
<dbReference type="EMBL" id="LGRX02000005">
    <property type="protein sequence ID" value="KAK3290063.1"/>
    <property type="molecule type" value="Genomic_DNA"/>
</dbReference>
<name>A0AAE0H4Z4_9CHLO</name>
<evidence type="ECO:0000256" key="2">
    <source>
        <dbReference type="SAM" id="Phobius"/>
    </source>
</evidence>
<keyword evidence="4" id="KW-1185">Reference proteome</keyword>
<feature type="region of interest" description="Disordered" evidence="1">
    <location>
        <begin position="2934"/>
        <end position="2992"/>
    </location>
</feature>
<evidence type="ECO:0000313" key="4">
    <source>
        <dbReference type="Proteomes" id="UP001190700"/>
    </source>
</evidence>
<keyword evidence="2" id="KW-1133">Transmembrane helix</keyword>
<dbReference type="Proteomes" id="UP001190700">
    <property type="component" value="Unassembled WGS sequence"/>
</dbReference>
<feature type="compositionally biased region" description="Basic residues" evidence="1">
    <location>
        <begin position="65"/>
        <end position="89"/>
    </location>
</feature>
<organism evidence="3 4">
    <name type="scientific">Cymbomonas tetramitiformis</name>
    <dbReference type="NCBI Taxonomy" id="36881"/>
    <lineage>
        <taxon>Eukaryota</taxon>
        <taxon>Viridiplantae</taxon>
        <taxon>Chlorophyta</taxon>
        <taxon>Pyramimonadophyceae</taxon>
        <taxon>Pyramimonadales</taxon>
        <taxon>Pyramimonadaceae</taxon>
        <taxon>Cymbomonas</taxon>
    </lineage>
</organism>
<keyword evidence="2" id="KW-0812">Transmembrane</keyword>
<gene>
    <name evidence="3" type="ORF">CYMTET_2531</name>
</gene>
<accession>A0AAE0H4Z4</accession>
<feature type="compositionally biased region" description="Basic and acidic residues" evidence="1">
    <location>
        <begin position="2983"/>
        <end position="2992"/>
    </location>
</feature>
<feature type="transmembrane region" description="Helical" evidence="2">
    <location>
        <begin position="2901"/>
        <end position="2927"/>
    </location>
</feature>
<proteinExistence type="predicted"/>